<evidence type="ECO:0000313" key="3">
    <source>
        <dbReference type="Proteomes" id="UP000219522"/>
    </source>
</evidence>
<feature type="transmembrane region" description="Helical" evidence="1">
    <location>
        <begin position="28"/>
        <end position="47"/>
    </location>
</feature>
<dbReference type="AlphaFoldDB" id="A0A7Z7IAL8"/>
<name>A0A7Z7IAL8_9BURK</name>
<proteinExistence type="predicted"/>
<reference evidence="2 3" key="1">
    <citation type="submission" date="2017-09" db="EMBL/GenBank/DDBJ databases">
        <authorList>
            <person name="Varghese N."/>
            <person name="Submissions S."/>
        </authorList>
    </citation>
    <scope>NUCLEOTIDE SEQUENCE [LARGE SCALE GENOMIC DNA]</scope>
    <source>
        <strain evidence="2 3">OK806</strain>
    </source>
</reference>
<organism evidence="2 3">
    <name type="scientific">Caballeronia arationis</name>
    <dbReference type="NCBI Taxonomy" id="1777142"/>
    <lineage>
        <taxon>Bacteria</taxon>
        <taxon>Pseudomonadati</taxon>
        <taxon>Pseudomonadota</taxon>
        <taxon>Betaproteobacteria</taxon>
        <taxon>Burkholderiales</taxon>
        <taxon>Burkholderiaceae</taxon>
        <taxon>Caballeronia</taxon>
    </lineage>
</organism>
<keyword evidence="1" id="KW-1133">Transmembrane helix</keyword>
<keyword evidence="1" id="KW-0472">Membrane</keyword>
<comment type="caution">
    <text evidence="2">The sequence shown here is derived from an EMBL/GenBank/DDBJ whole genome shotgun (WGS) entry which is preliminary data.</text>
</comment>
<dbReference type="EMBL" id="OCSU01000002">
    <property type="protein sequence ID" value="SOE82388.1"/>
    <property type="molecule type" value="Genomic_DNA"/>
</dbReference>
<dbReference type="Proteomes" id="UP000219522">
    <property type="component" value="Unassembled WGS sequence"/>
</dbReference>
<keyword evidence="1" id="KW-0812">Transmembrane</keyword>
<gene>
    <name evidence="2" type="ORF">SAMN05446927_5718</name>
</gene>
<accession>A0A7Z7IAL8</accession>
<sequence>MIYLPRLESAMTGDGAVLLHPQRRFERLLAVEALAMVAVLMVAAVLGHTSPLSG</sequence>
<protein>
    <submittedName>
        <fullName evidence="2">Uncharacterized protein</fullName>
    </submittedName>
</protein>
<keyword evidence="3" id="KW-1185">Reference proteome</keyword>
<evidence type="ECO:0000313" key="2">
    <source>
        <dbReference type="EMBL" id="SOE82388.1"/>
    </source>
</evidence>
<evidence type="ECO:0000256" key="1">
    <source>
        <dbReference type="SAM" id="Phobius"/>
    </source>
</evidence>